<dbReference type="Gene3D" id="4.10.60.10">
    <property type="entry name" value="Zinc finger, CCHC-type"/>
    <property type="match status" value="1"/>
</dbReference>
<keyword evidence="1" id="KW-0479">Metal-binding</keyword>
<evidence type="ECO:0000256" key="1">
    <source>
        <dbReference type="PROSITE-ProRule" id="PRU00047"/>
    </source>
</evidence>
<accession>A0A834ZV89</accession>
<dbReference type="Pfam" id="PF13976">
    <property type="entry name" value="gag_pre-integrs"/>
    <property type="match status" value="1"/>
</dbReference>
<dbReference type="PANTHER" id="PTHR36341:SF3">
    <property type="entry name" value="DUF2996 FAMILY PROTEIN"/>
    <property type="match status" value="1"/>
</dbReference>
<dbReference type="InterPro" id="IPR001878">
    <property type="entry name" value="Znf_CCHC"/>
</dbReference>
<evidence type="ECO:0000259" key="3">
    <source>
        <dbReference type="PROSITE" id="PS50158"/>
    </source>
</evidence>
<keyword evidence="5" id="KW-1185">Reference proteome</keyword>
<name>A0A834ZV89_TETSI</name>
<feature type="domain" description="CCHC-type" evidence="3">
    <location>
        <begin position="187"/>
        <end position="202"/>
    </location>
</feature>
<dbReference type="EMBL" id="JABCRI010000003">
    <property type="protein sequence ID" value="KAF8409806.1"/>
    <property type="molecule type" value="Genomic_DNA"/>
</dbReference>
<dbReference type="Proteomes" id="UP000655225">
    <property type="component" value="Unassembled WGS sequence"/>
</dbReference>
<sequence>MWLSEIPGGVLWLSKIPGGCRLDLGWLVMLDRLYCSRLLLFLGQELWGHIDGSDPARTEIPKLAQWTVKDARVMSWILGSVDPQIFLNLRPYKTAKTDSLSVVQEVHEQSKRDQLLMKLRPKFEATHSNVMNRDPSPSLDVCFGELIREEQHLATQTTFQQDKMTSNVVAYAAHGKGKGRDMRKVQCFSCKEYGHIAAHCSKKSCNYYKKPGHIIKECPIHPQNRQNHAYQAAVGPSSSVGSSTAGDQYVLTPEMVQQMIMPAFSALGLQGLVHSQSEVWHKRLGHPNSIVLSHMFNSGLLGNKEQVSKILSFDCSICKLGKSKTLSFPSHGSRAAKCFNIVHSDSLSEISILPCYDELPPLPKRFKPEIVYTRRLPTLPPFETDPSSAPDPVPSAPVPIGSPKPDMPPTPSPQRSARVHALLISMRDADGKFLASKGSFLKRAIPIHFGPSSLMESSQAKGFCLSSYGSGASTVEPFLIDEKRITAKHVVFWADKHLAAEDHVILSQFISDIVLSTTLHPTVYISLQNKLL</sequence>
<comment type="caution">
    <text evidence="4">The sequence shown here is derived from an EMBL/GenBank/DDBJ whole genome shotgun (WGS) entry which is preliminary data.</text>
</comment>
<evidence type="ECO:0000256" key="2">
    <source>
        <dbReference type="SAM" id="MobiDB-lite"/>
    </source>
</evidence>
<organism evidence="4 5">
    <name type="scientific">Tetracentron sinense</name>
    <name type="common">Spur-leaf</name>
    <dbReference type="NCBI Taxonomy" id="13715"/>
    <lineage>
        <taxon>Eukaryota</taxon>
        <taxon>Viridiplantae</taxon>
        <taxon>Streptophyta</taxon>
        <taxon>Embryophyta</taxon>
        <taxon>Tracheophyta</taxon>
        <taxon>Spermatophyta</taxon>
        <taxon>Magnoliopsida</taxon>
        <taxon>Trochodendrales</taxon>
        <taxon>Trochodendraceae</taxon>
        <taxon>Tetracentron</taxon>
    </lineage>
</organism>
<dbReference type="GO" id="GO:0008270">
    <property type="term" value="F:zinc ion binding"/>
    <property type="evidence" value="ECO:0007669"/>
    <property type="project" value="UniProtKB-KW"/>
</dbReference>
<proteinExistence type="predicted"/>
<dbReference type="InterPro" id="IPR021374">
    <property type="entry name" value="DUF2996"/>
</dbReference>
<dbReference type="SMART" id="SM00343">
    <property type="entry name" value="ZnF_C2HC"/>
    <property type="match status" value="2"/>
</dbReference>
<gene>
    <name evidence="4" type="ORF">HHK36_005885</name>
</gene>
<dbReference type="AlphaFoldDB" id="A0A834ZV89"/>
<dbReference type="PROSITE" id="PS50158">
    <property type="entry name" value="ZF_CCHC"/>
    <property type="match status" value="1"/>
</dbReference>
<dbReference type="GO" id="GO:0003676">
    <property type="term" value="F:nucleic acid binding"/>
    <property type="evidence" value="ECO:0007669"/>
    <property type="project" value="InterPro"/>
</dbReference>
<feature type="compositionally biased region" description="Pro residues" evidence="2">
    <location>
        <begin position="389"/>
        <end position="412"/>
    </location>
</feature>
<dbReference type="OrthoDB" id="1706811at2759"/>
<dbReference type="PANTHER" id="PTHR36341">
    <property type="entry name" value="DUF2996 FAMILY PROTEIN"/>
    <property type="match status" value="1"/>
</dbReference>
<reference evidence="4 5" key="1">
    <citation type="submission" date="2020-04" db="EMBL/GenBank/DDBJ databases">
        <title>Plant Genome Project.</title>
        <authorList>
            <person name="Zhang R.-G."/>
        </authorList>
    </citation>
    <scope>NUCLEOTIDE SEQUENCE [LARGE SCALE GENOMIC DNA]</scope>
    <source>
        <strain evidence="4">YNK0</strain>
        <tissue evidence="4">Leaf</tissue>
    </source>
</reference>
<dbReference type="InterPro" id="IPR036875">
    <property type="entry name" value="Znf_CCHC_sf"/>
</dbReference>
<keyword evidence="1" id="KW-0862">Zinc</keyword>
<dbReference type="SUPFAM" id="SSF57756">
    <property type="entry name" value="Retrovirus zinc finger-like domains"/>
    <property type="match status" value="1"/>
</dbReference>
<keyword evidence="1" id="KW-0863">Zinc-finger</keyword>
<dbReference type="InterPro" id="IPR025724">
    <property type="entry name" value="GAG-pre-integrase_dom"/>
</dbReference>
<evidence type="ECO:0000313" key="4">
    <source>
        <dbReference type="EMBL" id="KAF8409806.1"/>
    </source>
</evidence>
<protein>
    <recommendedName>
        <fullName evidence="3">CCHC-type domain-containing protein</fullName>
    </recommendedName>
</protein>
<evidence type="ECO:0000313" key="5">
    <source>
        <dbReference type="Proteomes" id="UP000655225"/>
    </source>
</evidence>
<feature type="region of interest" description="Disordered" evidence="2">
    <location>
        <begin position="381"/>
        <end position="415"/>
    </location>
</feature>